<accession>A0A7J6DV67</accession>
<organism evidence="4 5">
    <name type="scientific">Cannabis sativa</name>
    <name type="common">Hemp</name>
    <name type="synonym">Marijuana</name>
    <dbReference type="NCBI Taxonomy" id="3483"/>
    <lineage>
        <taxon>Eukaryota</taxon>
        <taxon>Viridiplantae</taxon>
        <taxon>Streptophyta</taxon>
        <taxon>Embryophyta</taxon>
        <taxon>Tracheophyta</taxon>
        <taxon>Spermatophyta</taxon>
        <taxon>Magnoliopsida</taxon>
        <taxon>eudicotyledons</taxon>
        <taxon>Gunneridae</taxon>
        <taxon>Pentapetalae</taxon>
        <taxon>rosids</taxon>
        <taxon>fabids</taxon>
        <taxon>Rosales</taxon>
        <taxon>Cannabaceae</taxon>
        <taxon>Cannabis</taxon>
    </lineage>
</organism>
<dbReference type="GO" id="GO:0080043">
    <property type="term" value="F:quercetin 3-O-glucosyltransferase activity"/>
    <property type="evidence" value="ECO:0007669"/>
    <property type="project" value="TreeGrafter"/>
</dbReference>
<evidence type="ECO:0000313" key="4">
    <source>
        <dbReference type="EMBL" id="KAF4349973.1"/>
    </source>
</evidence>
<comment type="caution">
    <text evidence="4">The sequence shown here is derived from an EMBL/GenBank/DDBJ whole genome shotgun (WGS) entry which is preliminary data.</text>
</comment>
<dbReference type="PANTHER" id="PTHR11926">
    <property type="entry name" value="GLUCOSYL/GLUCURONOSYL TRANSFERASES"/>
    <property type="match status" value="1"/>
</dbReference>
<dbReference type="FunFam" id="3.40.50.2000:FF:000056">
    <property type="entry name" value="Glycosyltransferase"/>
    <property type="match status" value="1"/>
</dbReference>
<protein>
    <recommendedName>
        <fullName evidence="6">UDP-glucuronosyl/UDP-glucosyltransferase</fullName>
    </recommendedName>
</protein>
<name>A0A7J6DV67_CANSA</name>
<evidence type="ECO:0000256" key="1">
    <source>
        <dbReference type="ARBA" id="ARBA00009995"/>
    </source>
</evidence>
<reference evidence="4 5" key="1">
    <citation type="journal article" date="2020" name="bioRxiv">
        <title>Sequence and annotation of 42 cannabis genomes reveals extensive copy number variation in cannabinoid synthesis and pathogen resistance genes.</title>
        <authorList>
            <person name="Mckernan K.J."/>
            <person name="Helbert Y."/>
            <person name="Kane L.T."/>
            <person name="Ebling H."/>
            <person name="Zhang L."/>
            <person name="Liu B."/>
            <person name="Eaton Z."/>
            <person name="Mclaughlin S."/>
            <person name="Kingan S."/>
            <person name="Baybayan P."/>
            <person name="Concepcion G."/>
            <person name="Jordan M."/>
            <person name="Riva A."/>
            <person name="Barbazuk W."/>
            <person name="Harkins T."/>
        </authorList>
    </citation>
    <scope>NUCLEOTIDE SEQUENCE [LARGE SCALE GENOMIC DNA]</scope>
    <source>
        <strain evidence="5">cv. Jamaican Lion 4</strain>
        <tissue evidence="4">Leaf</tissue>
    </source>
</reference>
<keyword evidence="2" id="KW-0328">Glycosyltransferase</keyword>
<sequence>MATMTCHVVAMPYPGRSHINAVMNLCKQLSARVKYDILITFVVTQEWFGLLRSDPKPDNIQFATIPNVVPSEHVRAEDLSGFLEAVSTKLEAPFEELLDGLHEPPVKVIIADSIMAWPIHVGNRRNIPVASFWPLSASMFSVFYHFDLLKQRGHYPIQAPDVESGDKIVDYIPGISTTPLSDLSDRLFHSNNEKMAELIIEAVSKVTKVQYLLSTSVYELESQVFDVLKLKFSFPLYSMGPISISPQIQLENTFDDTTNISTVVEYIQWLDSQPEASVLYISFGSFLSVSDTQLDEIVAGIRTGGVRHMWVARENVSKIKDGCGDVGFVVPWCDQLRVLCHPSIGGFWTHCGWNSTLEAIFAGVPMLTFPITADQHSNSKQIVEEWKIGCKVNDKKKIICAGTDQISLVRRDEISVLVERFMDPDSIGMKVMKNRVKELQKSCQLAFRKTTSLSPVPKAPSMGTLQTVEPTTDCHVVAMPYPGRGHINPLMNICKELVSRNARLLVTFVITEEWLGLLGSDPKPDRVRFRTVPNVIPSEHGRAKNFSGFFQSVTNNLKAPFEELLDRLDTPVNVIIADTYLIWMTDVGNRRNIPVASLWPMSASVFSVFRHFDLVEQNGHFPIDLSVRGHEIVDYIPGIPTIRVEDLPTIFEGEGRKVLKWAKEATSKVSKAQFLLSTSVYELESQVFDALKAKFPFPVYPLGPSIPHSQLQTCSNYSDTADYFKWLDSQPQGSVLYISLGSFLSVSAAQLDELVAGIRGSGTRYLWVARDNVSKIKEYGTGDDDELGFVVPWCDQLRVLCHASIGGFWTHCGWNSTLEAIYSGVPMLTCPIFWDQVPDSKQIVEDWKIGYNVIKKGGTTMSSRTTDDDDQGLVKREKIAELVKKFMNKESSDGKVMSKRVKEIQEVCRKAIAKGGSSDSNLDAFIRNISHGPNISKLN</sequence>
<dbReference type="FunFam" id="3.40.50.2000:FF:000138">
    <property type="entry name" value="Glycosyltransferase"/>
    <property type="match status" value="1"/>
</dbReference>
<evidence type="ECO:0000256" key="2">
    <source>
        <dbReference type="ARBA" id="ARBA00022676"/>
    </source>
</evidence>
<dbReference type="EMBL" id="JAATIQ010000613">
    <property type="protein sequence ID" value="KAF4349973.1"/>
    <property type="molecule type" value="Genomic_DNA"/>
</dbReference>
<dbReference type="CDD" id="cd03784">
    <property type="entry name" value="GT1_Gtf-like"/>
    <property type="match status" value="2"/>
</dbReference>
<dbReference type="GO" id="GO:0080044">
    <property type="term" value="F:quercetin 7-O-glucosyltransferase activity"/>
    <property type="evidence" value="ECO:0007669"/>
    <property type="project" value="TreeGrafter"/>
</dbReference>
<dbReference type="Proteomes" id="UP000583929">
    <property type="component" value="Unassembled WGS sequence"/>
</dbReference>
<proteinExistence type="inferred from homology"/>
<dbReference type="AlphaFoldDB" id="A0A7J6DV67"/>
<keyword evidence="3" id="KW-0808">Transferase</keyword>
<comment type="similarity">
    <text evidence="1">Belongs to the UDP-glycosyltransferase family.</text>
</comment>
<dbReference type="Gene3D" id="3.40.50.2000">
    <property type="entry name" value="Glycogen Phosphorylase B"/>
    <property type="match status" value="4"/>
</dbReference>
<evidence type="ECO:0008006" key="6">
    <source>
        <dbReference type="Google" id="ProtNLM"/>
    </source>
</evidence>
<evidence type="ECO:0000313" key="5">
    <source>
        <dbReference type="Proteomes" id="UP000583929"/>
    </source>
</evidence>
<dbReference type="FunFam" id="3.40.50.2000:FF:000152">
    <property type="entry name" value="Glycosyltransferase"/>
    <property type="match status" value="1"/>
</dbReference>
<dbReference type="SUPFAM" id="SSF53756">
    <property type="entry name" value="UDP-Glycosyltransferase/glycogen phosphorylase"/>
    <property type="match status" value="2"/>
</dbReference>
<gene>
    <name evidence="4" type="ORF">G4B88_024484</name>
</gene>
<dbReference type="Pfam" id="PF00201">
    <property type="entry name" value="UDPGT"/>
    <property type="match status" value="2"/>
</dbReference>
<dbReference type="PANTHER" id="PTHR11926:SF774">
    <property type="entry name" value="UDP-GLYCOSYLTRANSFERASE 85A1-RELATED"/>
    <property type="match status" value="1"/>
</dbReference>
<evidence type="ECO:0000256" key="3">
    <source>
        <dbReference type="ARBA" id="ARBA00022679"/>
    </source>
</evidence>
<dbReference type="InterPro" id="IPR002213">
    <property type="entry name" value="UDP_glucos_trans"/>
</dbReference>
<keyword evidence="5" id="KW-1185">Reference proteome</keyword>